<dbReference type="EMBL" id="JBFOLJ010000001">
    <property type="protein sequence ID" value="KAL2558462.1"/>
    <property type="molecule type" value="Genomic_DNA"/>
</dbReference>
<protein>
    <submittedName>
        <fullName evidence="1">Uncharacterized protein</fullName>
    </submittedName>
</protein>
<comment type="caution">
    <text evidence="1">The sequence shown here is derived from an EMBL/GenBank/DDBJ whole genome shotgun (WGS) entry which is preliminary data.</text>
</comment>
<evidence type="ECO:0000313" key="1">
    <source>
        <dbReference type="EMBL" id="KAL2558462.1"/>
    </source>
</evidence>
<accession>A0ABD1X912</accession>
<dbReference type="AlphaFoldDB" id="A0ABD1X912"/>
<gene>
    <name evidence="1" type="ORF">Fot_03201</name>
</gene>
<proteinExistence type="predicted"/>
<keyword evidence="2" id="KW-1185">Reference proteome</keyword>
<dbReference type="Proteomes" id="UP001604277">
    <property type="component" value="Unassembled WGS sequence"/>
</dbReference>
<reference evidence="2" key="1">
    <citation type="submission" date="2024-07" db="EMBL/GenBank/DDBJ databases">
        <title>Two chromosome-level genome assemblies of Korean endemic species Abeliophyllum distichum and Forsythia ovata (Oleaceae).</title>
        <authorList>
            <person name="Jang H."/>
        </authorList>
    </citation>
    <scope>NUCLEOTIDE SEQUENCE [LARGE SCALE GENOMIC DNA]</scope>
</reference>
<sequence>MDLKDKTTPENRPQLTTDFIHFLPKITSKQSLMPYQITTQTTFNPNHNSTPKQPRKSKKITAHDLLLSTIFTPWKRKKHIAHATDRAVIKDSLGEKEEIQD</sequence>
<name>A0ABD1X912_9LAMI</name>
<organism evidence="1 2">
    <name type="scientific">Forsythia ovata</name>
    <dbReference type="NCBI Taxonomy" id="205694"/>
    <lineage>
        <taxon>Eukaryota</taxon>
        <taxon>Viridiplantae</taxon>
        <taxon>Streptophyta</taxon>
        <taxon>Embryophyta</taxon>
        <taxon>Tracheophyta</taxon>
        <taxon>Spermatophyta</taxon>
        <taxon>Magnoliopsida</taxon>
        <taxon>eudicotyledons</taxon>
        <taxon>Gunneridae</taxon>
        <taxon>Pentapetalae</taxon>
        <taxon>asterids</taxon>
        <taxon>lamiids</taxon>
        <taxon>Lamiales</taxon>
        <taxon>Oleaceae</taxon>
        <taxon>Forsythieae</taxon>
        <taxon>Forsythia</taxon>
    </lineage>
</organism>
<evidence type="ECO:0000313" key="2">
    <source>
        <dbReference type="Proteomes" id="UP001604277"/>
    </source>
</evidence>